<comment type="caution">
    <text evidence="1">The sequence shown here is derived from an EMBL/GenBank/DDBJ whole genome shotgun (WGS) entry which is preliminary data.</text>
</comment>
<protein>
    <submittedName>
        <fullName evidence="1">Uncharacterized protein</fullName>
    </submittedName>
</protein>
<accession>A0A8S2YB09</accession>
<evidence type="ECO:0000313" key="2">
    <source>
        <dbReference type="Proteomes" id="UP000681722"/>
    </source>
</evidence>
<dbReference type="AlphaFoldDB" id="A0A8S2YB09"/>
<proteinExistence type="predicted"/>
<name>A0A8S2YB09_9BILA</name>
<dbReference type="Proteomes" id="UP000681722">
    <property type="component" value="Unassembled WGS sequence"/>
</dbReference>
<reference evidence="1" key="1">
    <citation type="submission" date="2021-02" db="EMBL/GenBank/DDBJ databases">
        <authorList>
            <person name="Nowell W R."/>
        </authorList>
    </citation>
    <scope>NUCLEOTIDE SEQUENCE</scope>
</reference>
<evidence type="ECO:0000313" key="1">
    <source>
        <dbReference type="EMBL" id="CAF4546090.1"/>
    </source>
</evidence>
<sequence>MGKIYNGNLYSRFRSGSRLKLKPKANSNDVLFNIFANKK</sequence>
<gene>
    <name evidence="1" type="ORF">SRO942_LOCUS46794</name>
</gene>
<dbReference type="EMBL" id="CAJOBC010114724">
    <property type="protein sequence ID" value="CAF4546090.1"/>
    <property type="molecule type" value="Genomic_DNA"/>
</dbReference>
<feature type="non-terminal residue" evidence="1">
    <location>
        <position position="39"/>
    </location>
</feature>
<organism evidence="1 2">
    <name type="scientific">Didymodactylos carnosus</name>
    <dbReference type="NCBI Taxonomy" id="1234261"/>
    <lineage>
        <taxon>Eukaryota</taxon>
        <taxon>Metazoa</taxon>
        <taxon>Spiralia</taxon>
        <taxon>Gnathifera</taxon>
        <taxon>Rotifera</taxon>
        <taxon>Eurotatoria</taxon>
        <taxon>Bdelloidea</taxon>
        <taxon>Philodinida</taxon>
        <taxon>Philodinidae</taxon>
        <taxon>Didymodactylos</taxon>
    </lineage>
</organism>